<dbReference type="EMBL" id="HBIB01034634">
    <property type="protein sequence ID" value="CAE0260157.1"/>
    <property type="molecule type" value="Transcribed_RNA"/>
</dbReference>
<feature type="compositionally biased region" description="Low complexity" evidence="1">
    <location>
        <begin position="72"/>
        <end position="86"/>
    </location>
</feature>
<sequence>MGIAAALEPALCRLLAARRLTTVQLRWAASGSSRAYVNSMERDVADFNSEMEELFGTHPHASPSSSNFDVGPSRLPSSSPSLAESLMFAGSKSQIDVPQSRPVPTPAYPPPSQPAQVAGERAELRSLQSEISKLDGGAQQDVINRIHERLARLEERMARVEEKQALRA</sequence>
<accession>A0A7S3GAJ7</accession>
<proteinExistence type="predicted"/>
<name>A0A7S3GAJ7_9EUKA</name>
<feature type="compositionally biased region" description="Pro residues" evidence="1">
    <location>
        <begin position="101"/>
        <end position="113"/>
    </location>
</feature>
<dbReference type="AlphaFoldDB" id="A0A7S3GAJ7"/>
<gene>
    <name evidence="2" type="ORF">PBIL07802_LOCUS22436</name>
</gene>
<evidence type="ECO:0000313" key="2">
    <source>
        <dbReference type="EMBL" id="CAE0260157.1"/>
    </source>
</evidence>
<feature type="region of interest" description="Disordered" evidence="1">
    <location>
        <begin position="55"/>
        <end position="121"/>
    </location>
</feature>
<organism evidence="2">
    <name type="scientific">Palpitomonas bilix</name>
    <dbReference type="NCBI Taxonomy" id="652834"/>
    <lineage>
        <taxon>Eukaryota</taxon>
        <taxon>Eukaryota incertae sedis</taxon>
    </lineage>
</organism>
<evidence type="ECO:0000256" key="1">
    <source>
        <dbReference type="SAM" id="MobiDB-lite"/>
    </source>
</evidence>
<protein>
    <submittedName>
        <fullName evidence="2">Uncharacterized protein</fullName>
    </submittedName>
</protein>
<reference evidence="2" key="1">
    <citation type="submission" date="2021-01" db="EMBL/GenBank/DDBJ databases">
        <authorList>
            <person name="Corre E."/>
            <person name="Pelletier E."/>
            <person name="Niang G."/>
            <person name="Scheremetjew M."/>
            <person name="Finn R."/>
            <person name="Kale V."/>
            <person name="Holt S."/>
            <person name="Cochrane G."/>
            <person name="Meng A."/>
            <person name="Brown T."/>
            <person name="Cohen L."/>
        </authorList>
    </citation>
    <scope>NUCLEOTIDE SEQUENCE</scope>
    <source>
        <strain evidence="2">NIES-2562</strain>
    </source>
</reference>